<reference evidence="2 3" key="1">
    <citation type="submission" date="2013-02" db="EMBL/GenBank/DDBJ databases">
        <title>Draft Genome Sequence of Streptomyces afghaniensis, Which Produces Compounds of the Julimycin B-Complex.</title>
        <authorList>
            <person name="Gruening B.A."/>
            <person name="Praeg A."/>
            <person name="Erxleben A."/>
            <person name="Guenther S."/>
            <person name="Fiedler H.-P."/>
            <person name="Goodfellow M."/>
            <person name="Mueller M."/>
        </authorList>
    </citation>
    <scope>NUCLEOTIDE SEQUENCE [LARGE SCALE GENOMIC DNA]</scope>
    <source>
        <strain evidence="2 3">772</strain>
    </source>
</reference>
<organism evidence="2 3">
    <name type="scientific">Streptomyces afghaniensis 772</name>
    <dbReference type="NCBI Taxonomy" id="1283301"/>
    <lineage>
        <taxon>Bacteria</taxon>
        <taxon>Bacillati</taxon>
        <taxon>Actinomycetota</taxon>
        <taxon>Actinomycetes</taxon>
        <taxon>Kitasatosporales</taxon>
        <taxon>Streptomycetaceae</taxon>
        <taxon>Streptomyces</taxon>
    </lineage>
</organism>
<evidence type="ECO:0000313" key="2">
    <source>
        <dbReference type="EMBL" id="EPJ39606.1"/>
    </source>
</evidence>
<protein>
    <submittedName>
        <fullName evidence="2">Uncharacterized protein</fullName>
    </submittedName>
</protein>
<feature type="region of interest" description="Disordered" evidence="1">
    <location>
        <begin position="1"/>
        <end position="28"/>
    </location>
</feature>
<proteinExistence type="predicted"/>
<gene>
    <name evidence="2" type="ORF">STAFG_3314</name>
</gene>
<evidence type="ECO:0000256" key="1">
    <source>
        <dbReference type="SAM" id="MobiDB-lite"/>
    </source>
</evidence>
<keyword evidence="3" id="KW-1185">Reference proteome</keyword>
<dbReference type="PATRIC" id="fig|1283301.3.peg.3285"/>
<accession>S4MSF6</accession>
<dbReference type="AlphaFoldDB" id="S4MSF6"/>
<dbReference type="HOGENOM" id="CLU_3104120_0_0_11"/>
<dbReference type="OrthoDB" id="4250121at2"/>
<evidence type="ECO:0000313" key="3">
    <source>
        <dbReference type="Proteomes" id="UP000015001"/>
    </source>
</evidence>
<dbReference type="Proteomes" id="UP000015001">
    <property type="component" value="Unassembled WGS sequence"/>
</dbReference>
<feature type="compositionally biased region" description="Basic residues" evidence="1">
    <location>
        <begin position="18"/>
        <end position="28"/>
    </location>
</feature>
<comment type="caution">
    <text evidence="2">The sequence shown here is derived from an EMBL/GenBank/DDBJ whole genome shotgun (WGS) entry which is preliminary data.</text>
</comment>
<name>S4MSF6_9ACTN</name>
<sequence length="51" mass="5816">MSLEQAVGPVNRLGVNHPKPRSLKRRWSPKPWLSRGGDAVCYLQWLTSVSR</sequence>
<dbReference type="EMBL" id="AOPY01001412">
    <property type="protein sequence ID" value="EPJ39606.1"/>
    <property type="molecule type" value="Genomic_DNA"/>
</dbReference>
<dbReference type="RefSeq" id="WP_020272268.1">
    <property type="nucleotide sequence ID" value="NZ_KE354164.1"/>
</dbReference>